<dbReference type="AlphaFoldDB" id="A0A1B7MLD9"/>
<keyword evidence="3" id="KW-1185">Reference proteome</keyword>
<feature type="domain" description="DUF6533" evidence="1">
    <location>
        <begin position="22"/>
        <end position="48"/>
    </location>
</feature>
<dbReference type="Pfam" id="PF20151">
    <property type="entry name" value="DUF6533"/>
    <property type="match status" value="1"/>
</dbReference>
<sequence length="96" mass="11039">MTLISNDPSWWPTISFFRGGCYVDIACLIVVVYDWALTVGQEVELIWATLVPHDCPISWCTIHWNTIFNRGTDRKSRLDDRCRVSEIIVHRLAGST</sequence>
<evidence type="ECO:0000313" key="2">
    <source>
        <dbReference type="EMBL" id="OAX33401.1"/>
    </source>
</evidence>
<evidence type="ECO:0000259" key="1">
    <source>
        <dbReference type="Pfam" id="PF20151"/>
    </source>
</evidence>
<gene>
    <name evidence="2" type="ORF">K503DRAFT_526231</name>
</gene>
<dbReference type="EMBL" id="KV448775">
    <property type="protein sequence ID" value="OAX33401.1"/>
    <property type="molecule type" value="Genomic_DNA"/>
</dbReference>
<reference evidence="2 3" key="1">
    <citation type="submission" date="2016-06" db="EMBL/GenBank/DDBJ databases">
        <title>Comparative genomics of the ectomycorrhizal sister species Rhizopogon vinicolor and Rhizopogon vesiculosus (Basidiomycota: Boletales) reveals a divergence of the mating type B locus.</title>
        <authorList>
            <consortium name="DOE Joint Genome Institute"/>
            <person name="Mujic A.B."/>
            <person name="Kuo A."/>
            <person name="Tritt A."/>
            <person name="Lipzen A."/>
            <person name="Chen C."/>
            <person name="Johnson J."/>
            <person name="Sharma A."/>
            <person name="Barry K."/>
            <person name="Grigoriev I.V."/>
            <person name="Spatafora J.W."/>
        </authorList>
    </citation>
    <scope>NUCLEOTIDE SEQUENCE [LARGE SCALE GENOMIC DNA]</scope>
    <source>
        <strain evidence="2 3">AM-OR11-026</strain>
    </source>
</reference>
<accession>A0A1B7MLD9</accession>
<organism evidence="2 3">
    <name type="scientific">Rhizopogon vinicolor AM-OR11-026</name>
    <dbReference type="NCBI Taxonomy" id="1314800"/>
    <lineage>
        <taxon>Eukaryota</taxon>
        <taxon>Fungi</taxon>
        <taxon>Dikarya</taxon>
        <taxon>Basidiomycota</taxon>
        <taxon>Agaricomycotina</taxon>
        <taxon>Agaricomycetes</taxon>
        <taxon>Agaricomycetidae</taxon>
        <taxon>Boletales</taxon>
        <taxon>Suillineae</taxon>
        <taxon>Rhizopogonaceae</taxon>
        <taxon>Rhizopogon</taxon>
    </lineage>
</organism>
<dbReference type="OrthoDB" id="2692685at2759"/>
<protein>
    <recommendedName>
        <fullName evidence="1">DUF6533 domain-containing protein</fullName>
    </recommendedName>
</protein>
<dbReference type="InParanoid" id="A0A1B7MLD9"/>
<dbReference type="InterPro" id="IPR045340">
    <property type="entry name" value="DUF6533"/>
</dbReference>
<dbReference type="Proteomes" id="UP000092154">
    <property type="component" value="Unassembled WGS sequence"/>
</dbReference>
<name>A0A1B7MLD9_9AGAM</name>
<proteinExistence type="predicted"/>
<evidence type="ECO:0000313" key="3">
    <source>
        <dbReference type="Proteomes" id="UP000092154"/>
    </source>
</evidence>